<dbReference type="EMBL" id="JAVDDT010000005">
    <property type="protein sequence ID" value="MDQ2070086.1"/>
    <property type="molecule type" value="Genomic_DNA"/>
</dbReference>
<name>A0ABU0W7W8_9GAMM</name>
<sequence length="70" mass="7528">MAGLNELLKALGASAELEARYGHDPEAVMEQFGLSEDEKAALRSGDMERIKALSGCSELSSSNTTFKSYD</sequence>
<evidence type="ECO:0000313" key="3">
    <source>
        <dbReference type="Proteomes" id="UP001239019"/>
    </source>
</evidence>
<gene>
    <name evidence="2" type="ORF">RBH19_09375</name>
</gene>
<dbReference type="SUPFAM" id="SSF48076">
    <property type="entry name" value="LigA subunit of an aromatic-ring-opening dioxygenase LigAB"/>
    <property type="match status" value="1"/>
</dbReference>
<dbReference type="RefSeq" id="WP_306728582.1">
    <property type="nucleotide sequence ID" value="NZ_JAVDDT010000005.1"/>
</dbReference>
<reference evidence="2 3" key="1">
    <citation type="submission" date="2023-08" db="EMBL/GenBank/DDBJ databases">
        <title>Whole-genome sequencing of halo(alkali)philic microorganisms from hypersaline lakes.</title>
        <authorList>
            <person name="Sorokin D.Y."/>
            <person name="Abbas B."/>
            <person name="Merkel A.Y."/>
        </authorList>
    </citation>
    <scope>NUCLEOTIDE SEQUENCE [LARGE SCALE GENOMIC DNA]</scope>
    <source>
        <strain evidence="2 3">AB-CW4</strain>
    </source>
</reference>
<feature type="domain" description="Extradiol ring-cleavage dioxygenase LigAB LigA subunit" evidence="1">
    <location>
        <begin position="4"/>
        <end position="51"/>
    </location>
</feature>
<dbReference type="Pfam" id="PF07746">
    <property type="entry name" value="LigA"/>
    <property type="match status" value="1"/>
</dbReference>
<dbReference type="Proteomes" id="UP001239019">
    <property type="component" value="Unassembled WGS sequence"/>
</dbReference>
<accession>A0ABU0W7W8</accession>
<evidence type="ECO:0000313" key="2">
    <source>
        <dbReference type="EMBL" id="MDQ2070086.1"/>
    </source>
</evidence>
<protein>
    <recommendedName>
        <fullName evidence="1">Extradiol ring-cleavage dioxygenase LigAB LigA subunit domain-containing protein</fullName>
    </recommendedName>
</protein>
<dbReference type="Gene3D" id="1.10.700.10">
    <property type="entry name" value="Dioxygenase LigAB, LigA subunit"/>
    <property type="match status" value="1"/>
</dbReference>
<keyword evidence="3" id="KW-1185">Reference proteome</keyword>
<organism evidence="2 3">
    <name type="scientific">Natronospira bacteriovora</name>
    <dbReference type="NCBI Taxonomy" id="3069753"/>
    <lineage>
        <taxon>Bacteria</taxon>
        <taxon>Pseudomonadati</taxon>
        <taxon>Pseudomonadota</taxon>
        <taxon>Gammaproteobacteria</taxon>
        <taxon>Natronospirales</taxon>
        <taxon>Natronospiraceae</taxon>
        <taxon>Natronospira</taxon>
    </lineage>
</organism>
<proteinExistence type="predicted"/>
<dbReference type="InterPro" id="IPR011986">
    <property type="entry name" value="Xdiol_dOase_LigA"/>
</dbReference>
<evidence type="ECO:0000259" key="1">
    <source>
        <dbReference type="Pfam" id="PF07746"/>
    </source>
</evidence>
<comment type="caution">
    <text evidence="2">The sequence shown here is derived from an EMBL/GenBank/DDBJ whole genome shotgun (WGS) entry which is preliminary data.</text>
</comment>
<dbReference type="InterPro" id="IPR036622">
    <property type="entry name" value="LigA_sf"/>
</dbReference>